<organism evidence="2 3">
    <name type="scientific">Micromonospora endolithica</name>
    <dbReference type="NCBI Taxonomy" id="230091"/>
    <lineage>
        <taxon>Bacteria</taxon>
        <taxon>Bacillati</taxon>
        <taxon>Actinomycetota</taxon>
        <taxon>Actinomycetes</taxon>
        <taxon>Micromonosporales</taxon>
        <taxon>Micromonosporaceae</taxon>
        <taxon>Micromonospora</taxon>
    </lineage>
</organism>
<evidence type="ECO:0000313" key="3">
    <source>
        <dbReference type="Proteomes" id="UP000281726"/>
    </source>
</evidence>
<dbReference type="Proteomes" id="UP000281726">
    <property type="component" value="Unassembled WGS sequence"/>
</dbReference>
<proteinExistence type="predicted"/>
<gene>
    <name evidence="2" type="ORF">D7223_13825</name>
</gene>
<dbReference type="OrthoDB" id="2116414at201174"/>
<feature type="domain" description="Nif11" evidence="1">
    <location>
        <begin position="10"/>
        <end position="56"/>
    </location>
</feature>
<sequence>MEDSSDGVAAARRFLETLRSDENLSQRLDQVVDDQILSVTRLIAAERGFEFSHEDLHRAVVDHLSLDEFTLNDPDGGAGKCKSDSGCRTPCVYCKSNAVPTRGDIGEVIIRNRFGG</sequence>
<dbReference type="EMBL" id="RBAK01000004">
    <property type="protein sequence ID" value="RKN47817.1"/>
    <property type="molecule type" value="Genomic_DNA"/>
</dbReference>
<protein>
    <submittedName>
        <fullName evidence="2">Nif11 family protein</fullName>
    </submittedName>
</protein>
<reference evidence="2 3" key="1">
    <citation type="journal article" date="2004" name="Syst. Appl. Microbiol.">
        <title>Cryptoendolithic actinomycetes from antarctic sandstone rock samples: Micromonospora endolithica sp. nov. and two isolates related to Micromonospora coerulea Jensen 1932.</title>
        <authorList>
            <person name="Hirsch P."/>
            <person name="Mevs U."/>
            <person name="Kroppenstedt R.M."/>
            <person name="Schumann P."/>
            <person name="Stackebrandt E."/>
        </authorList>
    </citation>
    <scope>NUCLEOTIDE SEQUENCE [LARGE SCALE GENOMIC DNA]</scope>
    <source>
        <strain evidence="2 3">JCM 12677</strain>
    </source>
</reference>
<evidence type="ECO:0000313" key="2">
    <source>
        <dbReference type="EMBL" id="RKN47817.1"/>
    </source>
</evidence>
<dbReference type="RefSeq" id="WP_120728777.1">
    <property type="nucleotide sequence ID" value="NZ_RBAK01000004.1"/>
</dbReference>
<accession>A0A3A9ZK97</accession>
<dbReference type="InterPro" id="IPR012903">
    <property type="entry name" value="Nif11"/>
</dbReference>
<comment type="caution">
    <text evidence="2">The sequence shown here is derived from an EMBL/GenBank/DDBJ whole genome shotgun (WGS) entry which is preliminary data.</text>
</comment>
<dbReference type="AlphaFoldDB" id="A0A3A9ZK97"/>
<dbReference type="Pfam" id="PF07862">
    <property type="entry name" value="Nif11"/>
    <property type="match status" value="1"/>
</dbReference>
<keyword evidence="3" id="KW-1185">Reference proteome</keyword>
<evidence type="ECO:0000259" key="1">
    <source>
        <dbReference type="Pfam" id="PF07862"/>
    </source>
</evidence>
<name>A0A3A9ZK97_9ACTN</name>